<protein>
    <recommendedName>
        <fullName evidence="1">Glycosyltransferase 2-like domain-containing protein</fullName>
    </recommendedName>
</protein>
<dbReference type="OrthoDB" id="9771846at2"/>
<dbReference type="Proteomes" id="UP000190230">
    <property type="component" value="Unassembled WGS sequence"/>
</dbReference>
<dbReference type="Gene3D" id="3.90.550.10">
    <property type="entry name" value="Spore Coat Polysaccharide Biosynthesis Protein SpsA, Chain A"/>
    <property type="match status" value="1"/>
</dbReference>
<dbReference type="RefSeq" id="WP_079719357.1">
    <property type="nucleotide sequence ID" value="NZ_FUYY01000001.1"/>
</dbReference>
<feature type="domain" description="Glycosyltransferase 2-like" evidence="1">
    <location>
        <begin position="11"/>
        <end position="134"/>
    </location>
</feature>
<dbReference type="SUPFAM" id="SSF53448">
    <property type="entry name" value="Nucleotide-diphospho-sugar transferases"/>
    <property type="match status" value="1"/>
</dbReference>
<dbReference type="InterPro" id="IPR050834">
    <property type="entry name" value="Glycosyltransf_2"/>
</dbReference>
<dbReference type="PANTHER" id="PTHR43685">
    <property type="entry name" value="GLYCOSYLTRANSFERASE"/>
    <property type="match status" value="1"/>
</dbReference>
<dbReference type="InterPro" id="IPR001173">
    <property type="entry name" value="Glyco_trans_2-like"/>
</dbReference>
<dbReference type="InterPro" id="IPR029044">
    <property type="entry name" value="Nucleotide-diphossugar_trans"/>
</dbReference>
<dbReference type="EMBL" id="FUYY01000001">
    <property type="protein sequence ID" value="SKB36822.1"/>
    <property type="molecule type" value="Genomic_DNA"/>
</dbReference>
<sequence length="275" mass="32201">MAYNKSPRVGVVILTYNRLNLLEIALCKVKNQSYTNMQILVVDNDSTDGTRAYLSAQKNINTLFLDFNTGPAGGFYYGIKYFKEKEEIDYLWLMDDDFFPARTCLENLLHTASSKVVLFPFVRNKDFQTKNNPAWWGVLLPVGVVNKIGLPDKELFFWGEDTEYLKYRIEEVHQIPCKWVSSAKGVHFATRGKNSRSAWRYYYEARNNIYIRLYVRKNKLNLPQRLYKAFKFWLFLLGGLLFKENEKFIKLKLFILGTFHGVTKKLGKTIDPSDY</sequence>
<evidence type="ECO:0000313" key="2">
    <source>
        <dbReference type="EMBL" id="SKB36822.1"/>
    </source>
</evidence>
<name>A0A1T5APA4_9FLAO</name>
<evidence type="ECO:0000259" key="1">
    <source>
        <dbReference type="Pfam" id="PF00535"/>
    </source>
</evidence>
<evidence type="ECO:0000313" key="3">
    <source>
        <dbReference type="Proteomes" id="UP000190230"/>
    </source>
</evidence>
<dbReference type="Pfam" id="PF00535">
    <property type="entry name" value="Glycos_transf_2"/>
    <property type="match status" value="1"/>
</dbReference>
<accession>A0A1T5APA4</accession>
<gene>
    <name evidence="2" type="ORF">SAMN05660776_0760</name>
</gene>
<proteinExistence type="predicted"/>
<reference evidence="3" key="1">
    <citation type="submission" date="2017-02" db="EMBL/GenBank/DDBJ databases">
        <authorList>
            <person name="Varghese N."/>
            <person name="Submissions S."/>
        </authorList>
    </citation>
    <scope>NUCLEOTIDE SEQUENCE [LARGE SCALE GENOMIC DNA]</scope>
    <source>
        <strain evidence="3">DSM 23405</strain>
    </source>
</reference>
<dbReference type="PANTHER" id="PTHR43685:SF2">
    <property type="entry name" value="GLYCOSYLTRANSFERASE 2-LIKE DOMAIN-CONTAINING PROTEIN"/>
    <property type="match status" value="1"/>
</dbReference>
<organism evidence="2 3">
    <name type="scientific">Salegentibacter holothuriorum</name>
    <dbReference type="NCBI Taxonomy" id="241145"/>
    <lineage>
        <taxon>Bacteria</taxon>
        <taxon>Pseudomonadati</taxon>
        <taxon>Bacteroidota</taxon>
        <taxon>Flavobacteriia</taxon>
        <taxon>Flavobacteriales</taxon>
        <taxon>Flavobacteriaceae</taxon>
        <taxon>Salegentibacter</taxon>
    </lineage>
</organism>
<dbReference type="AlphaFoldDB" id="A0A1T5APA4"/>
<keyword evidence="3" id="KW-1185">Reference proteome</keyword>
<dbReference type="STRING" id="241145.SAMN05660776_0760"/>